<dbReference type="FunFam" id="3.30.565.10:FF:000037">
    <property type="entry name" value="Hybrid sensor histidine kinase/response regulator"/>
    <property type="match status" value="1"/>
</dbReference>
<dbReference type="PANTHER" id="PTHR43547">
    <property type="entry name" value="TWO-COMPONENT HISTIDINE KINASE"/>
    <property type="match status" value="1"/>
</dbReference>
<dbReference type="InterPro" id="IPR003594">
    <property type="entry name" value="HATPase_dom"/>
</dbReference>
<dbReference type="PANTHER" id="PTHR43547:SF2">
    <property type="entry name" value="HYBRID SIGNAL TRANSDUCTION HISTIDINE KINASE C"/>
    <property type="match status" value="1"/>
</dbReference>
<keyword evidence="12" id="KW-1185">Reference proteome</keyword>
<evidence type="ECO:0000259" key="10">
    <source>
        <dbReference type="PROSITE" id="PS50109"/>
    </source>
</evidence>
<feature type="transmembrane region" description="Helical" evidence="9">
    <location>
        <begin position="355"/>
        <end position="379"/>
    </location>
</feature>
<evidence type="ECO:0000256" key="1">
    <source>
        <dbReference type="ARBA" id="ARBA00000085"/>
    </source>
</evidence>
<accession>A0A2P2BQK4</accession>
<dbReference type="Pfam" id="PF02518">
    <property type="entry name" value="HATPase_c"/>
    <property type="match status" value="1"/>
</dbReference>
<dbReference type="GO" id="GO:0005524">
    <property type="term" value="F:ATP binding"/>
    <property type="evidence" value="ECO:0007669"/>
    <property type="project" value="UniProtKB-KW"/>
</dbReference>
<keyword evidence="6 11" id="KW-0418">Kinase</keyword>
<dbReference type="InterPro" id="IPR036890">
    <property type="entry name" value="HATPase_C_sf"/>
</dbReference>
<dbReference type="Pfam" id="PF00512">
    <property type="entry name" value="HisKA"/>
    <property type="match status" value="1"/>
</dbReference>
<keyword evidence="3" id="KW-0597">Phosphoprotein</keyword>
<evidence type="ECO:0000313" key="11">
    <source>
        <dbReference type="EMBL" id="CEI72611.1"/>
    </source>
</evidence>
<dbReference type="KEGG" id="rhom:FRIFI_1071"/>
<evidence type="ECO:0000256" key="3">
    <source>
        <dbReference type="ARBA" id="ARBA00022553"/>
    </source>
</evidence>
<feature type="domain" description="Histidine kinase" evidence="10">
    <location>
        <begin position="408"/>
        <end position="629"/>
    </location>
</feature>
<dbReference type="RefSeq" id="WP_166505235.1">
    <property type="nucleotide sequence ID" value="NZ_LN650648.1"/>
</dbReference>
<dbReference type="CDD" id="cd00082">
    <property type="entry name" value="HisKA"/>
    <property type="match status" value="1"/>
</dbReference>
<evidence type="ECO:0000256" key="2">
    <source>
        <dbReference type="ARBA" id="ARBA00012438"/>
    </source>
</evidence>
<organism evidence="11 12">
    <name type="scientific">Romboutsia hominis</name>
    <dbReference type="NCBI Taxonomy" id="1507512"/>
    <lineage>
        <taxon>Bacteria</taxon>
        <taxon>Bacillati</taxon>
        <taxon>Bacillota</taxon>
        <taxon>Clostridia</taxon>
        <taxon>Peptostreptococcales</taxon>
        <taxon>Peptostreptococcaceae</taxon>
        <taxon>Romboutsia</taxon>
    </lineage>
</organism>
<evidence type="ECO:0000256" key="9">
    <source>
        <dbReference type="SAM" id="Phobius"/>
    </source>
</evidence>
<name>A0A2P2BQK4_9FIRM</name>
<dbReference type="Gene3D" id="1.10.287.130">
    <property type="match status" value="1"/>
</dbReference>
<dbReference type="InterPro" id="IPR004358">
    <property type="entry name" value="Sig_transdc_His_kin-like_C"/>
</dbReference>
<dbReference type="SMART" id="SM00387">
    <property type="entry name" value="HATPase_c"/>
    <property type="match status" value="1"/>
</dbReference>
<dbReference type="InterPro" id="IPR036097">
    <property type="entry name" value="HisK_dim/P_sf"/>
</dbReference>
<dbReference type="SMART" id="SM00388">
    <property type="entry name" value="HisKA"/>
    <property type="match status" value="1"/>
</dbReference>
<keyword evidence="8" id="KW-0902">Two-component regulatory system</keyword>
<sequence length="656" mass="75694">MTKFKKIIYILTVILMTQMFISKIHAKSTKDASFNVLVLNSYHQGHYWESNITMGLKNYISNNNESNINFKVEYLDFRVNHNKEYIKSLKDMLSKKYPKGSIDVIYTVNDEAYEVFKNEVKNINSNFYKLPLLFSGVDNNLEETSKEKENMAGIYHRDDTLDLMILMKDLTPKARYINIITEESGYGYSIYKEVSRIVDRYLKDQVKIRHIKSNYLEDITKELSEIKNSEDTINVIGGEFQNENSGKYITPIEVISTIKNYSSAPIYSNDQTYMNAGILGGSMDIGQEQGSIIGEMIIKLKSGEKIENIKSVPEPKVKSYVDYNSIYEYNINPFSVIKDVVVLNKEPFELLIPTWMKGVLIFLKIISIIIIIGIIITFIRFRNDKLKRIEIQKRAKEREKLKSDFIVNLSHELRTPINIILGTTKVLEKSLEKGNLDKDYILSKLENVDKNAYRLLKISNNIIDMTKAESGMLKLNLENCNIVCVVEDIFESSIDFARRKNIDMVFDTECEEVKVAIDIFQIQRVILNLLSNAIKFTPENGVISVYIYKEKENVVIEVKDNGVGISKEKVDYIFHRFYQVDNLYTRHNEGSGIGLCIVKEIIDIHDGKIQIESEINKGSTFKICLPRHLKVNEMQNEGSSIKDINKIVDLEMSDVY</sequence>
<dbReference type="GO" id="GO:0000155">
    <property type="term" value="F:phosphorelay sensor kinase activity"/>
    <property type="evidence" value="ECO:0007669"/>
    <property type="project" value="InterPro"/>
</dbReference>
<dbReference type="Gene3D" id="3.40.50.2300">
    <property type="match status" value="2"/>
</dbReference>
<dbReference type="SUPFAM" id="SSF47384">
    <property type="entry name" value="Homodimeric domain of signal transducing histidine kinase"/>
    <property type="match status" value="1"/>
</dbReference>
<dbReference type="EC" id="2.7.13.3" evidence="2"/>
<dbReference type="Gene3D" id="3.30.565.10">
    <property type="entry name" value="Histidine kinase-like ATPase, C-terminal domain"/>
    <property type="match status" value="1"/>
</dbReference>
<evidence type="ECO:0000256" key="8">
    <source>
        <dbReference type="ARBA" id="ARBA00023012"/>
    </source>
</evidence>
<dbReference type="AlphaFoldDB" id="A0A2P2BQK4"/>
<keyword evidence="7" id="KW-0067">ATP-binding</keyword>
<dbReference type="Proteomes" id="UP000245695">
    <property type="component" value="Chromosome 1"/>
</dbReference>
<keyword evidence="9" id="KW-0472">Membrane</keyword>
<dbReference type="SUPFAM" id="SSF55874">
    <property type="entry name" value="ATPase domain of HSP90 chaperone/DNA topoisomerase II/histidine kinase"/>
    <property type="match status" value="1"/>
</dbReference>
<keyword evidence="5" id="KW-0547">Nucleotide-binding</keyword>
<keyword evidence="4 11" id="KW-0808">Transferase</keyword>
<evidence type="ECO:0000256" key="6">
    <source>
        <dbReference type="ARBA" id="ARBA00022777"/>
    </source>
</evidence>
<evidence type="ECO:0000256" key="5">
    <source>
        <dbReference type="ARBA" id="ARBA00022741"/>
    </source>
</evidence>
<dbReference type="EMBL" id="LN650648">
    <property type="protein sequence ID" value="CEI72611.1"/>
    <property type="molecule type" value="Genomic_DNA"/>
</dbReference>
<gene>
    <name evidence="11" type="ORF">FRIFI_1071</name>
</gene>
<dbReference type="PRINTS" id="PR00344">
    <property type="entry name" value="BCTRLSENSOR"/>
</dbReference>
<keyword evidence="9" id="KW-0812">Transmembrane</keyword>
<comment type="catalytic activity">
    <reaction evidence="1">
        <text>ATP + protein L-histidine = ADP + protein N-phospho-L-histidine.</text>
        <dbReference type="EC" id="2.7.13.3"/>
    </reaction>
</comment>
<proteinExistence type="predicted"/>
<evidence type="ECO:0000256" key="4">
    <source>
        <dbReference type="ARBA" id="ARBA00022679"/>
    </source>
</evidence>
<evidence type="ECO:0000256" key="7">
    <source>
        <dbReference type="ARBA" id="ARBA00022840"/>
    </source>
</evidence>
<reference evidence="11 12" key="1">
    <citation type="submission" date="2014-09" db="EMBL/GenBank/DDBJ databases">
        <authorList>
            <person name="Hornung B.V."/>
        </authorList>
    </citation>
    <scope>NUCLEOTIDE SEQUENCE [LARGE SCALE GENOMIC DNA]</scope>
    <source>
        <strain evidence="11 12">FRIFI</strain>
    </source>
</reference>
<dbReference type="InterPro" id="IPR005467">
    <property type="entry name" value="His_kinase_dom"/>
</dbReference>
<dbReference type="PROSITE" id="PS50109">
    <property type="entry name" value="HIS_KIN"/>
    <property type="match status" value="1"/>
</dbReference>
<evidence type="ECO:0000313" key="12">
    <source>
        <dbReference type="Proteomes" id="UP000245695"/>
    </source>
</evidence>
<keyword evidence="9" id="KW-1133">Transmembrane helix</keyword>
<protein>
    <recommendedName>
        <fullName evidence="2">histidine kinase</fullName>
        <ecNumber evidence="2">2.7.13.3</ecNumber>
    </recommendedName>
</protein>
<dbReference type="InterPro" id="IPR003661">
    <property type="entry name" value="HisK_dim/P_dom"/>
</dbReference>